<feature type="domain" description="Phytase-like" evidence="3">
    <location>
        <begin position="47"/>
        <end position="342"/>
    </location>
</feature>
<dbReference type="Pfam" id="PF13449">
    <property type="entry name" value="Phytase-like"/>
    <property type="match status" value="1"/>
</dbReference>
<dbReference type="EMBL" id="JBHTCJ010000006">
    <property type="protein sequence ID" value="MFC7342556.1"/>
    <property type="molecule type" value="Genomic_DNA"/>
</dbReference>
<evidence type="ECO:0000259" key="3">
    <source>
        <dbReference type="Pfam" id="PF13449"/>
    </source>
</evidence>
<name>A0ABW2LJ60_9PSEU</name>
<evidence type="ECO:0000313" key="4">
    <source>
        <dbReference type="EMBL" id="MFC7342556.1"/>
    </source>
</evidence>
<sequence>MVKTPRALAVAALLAIATAPAAPAAPPQRVELVGETTLPHAMRFEGTTVGGLSGIDHDPATGEYLLISDDRSDQQPARTYTGRFDRGGQFRLTGTHPLLRPDGSPYPPGSVDPEDVRHDPWTGRAWWTSEGERGSRLIDPAIRETDDEGAFTGEIPVADNLRMAPGSGPRNNLALEGLTFAAGGSLLVTAMEGPLLQDGDPPTTERGALSRLTVQDRAGEVLGQYAYPLDPVFAESPTGGSGDNGVSAILADDRGRYLVAERAYVAGVGNSIRVYEADLRGATDVEHVGSLVGSDVRPVRKRLLADLAEFDLGAVDNVEGMTWGPRLADGRRTLVLVSDDNFSESQTTQLITLAVG</sequence>
<evidence type="ECO:0000313" key="5">
    <source>
        <dbReference type="Proteomes" id="UP001596504"/>
    </source>
</evidence>
<organism evidence="4 5">
    <name type="scientific">Saccharopolyspora griseoalba</name>
    <dbReference type="NCBI Taxonomy" id="1431848"/>
    <lineage>
        <taxon>Bacteria</taxon>
        <taxon>Bacillati</taxon>
        <taxon>Actinomycetota</taxon>
        <taxon>Actinomycetes</taxon>
        <taxon>Pseudonocardiales</taxon>
        <taxon>Pseudonocardiaceae</taxon>
        <taxon>Saccharopolyspora</taxon>
    </lineage>
</organism>
<protein>
    <submittedName>
        <fullName evidence="4">Esterase-like activity of phytase family protein</fullName>
    </submittedName>
</protein>
<reference evidence="5" key="1">
    <citation type="journal article" date="2019" name="Int. J. Syst. Evol. Microbiol.">
        <title>The Global Catalogue of Microorganisms (GCM) 10K type strain sequencing project: providing services to taxonomists for standard genome sequencing and annotation.</title>
        <authorList>
            <consortium name="The Broad Institute Genomics Platform"/>
            <consortium name="The Broad Institute Genome Sequencing Center for Infectious Disease"/>
            <person name="Wu L."/>
            <person name="Ma J."/>
        </authorList>
    </citation>
    <scope>NUCLEOTIDE SEQUENCE [LARGE SCALE GENOMIC DNA]</scope>
    <source>
        <strain evidence="5">WLHS5</strain>
    </source>
</reference>
<dbReference type="PANTHER" id="PTHR37957">
    <property type="entry name" value="BLR7070 PROTEIN"/>
    <property type="match status" value="1"/>
</dbReference>
<feature type="region of interest" description="Disordered" evidence="1">
    <location>
        <begin position="72"/>
        <end position="105"/>
    </location>
</feature>
<dbReference type="PANTHER" id="PTHR37957:SF1">
    <property type="entry name" value="PHYTASE-LIKE DOMAIN-CONTAINING PROTEIN"/>
    <property type="match status" value="1"/>
</dbReference>
<dbReference type="RefSeq" id="WP_380668549.1">
    <property type="nucleotide sequence ID" value="NZ_JBHTCJ010000006.1"/>
</dbReference>
<comment type="caution">
    <text evidence="4">The sequence shown here is derived from an EMBL/GenBank/DDBJ whole genome shotgun (WGS) entry which is preliminary data.</text>
</comment>
<keyword evidence="2" id="KW-0732">Signal</keyword>
<feature type="signal peptide" evidence="2">
    <location>
        <begin position="1"/>
        <end position="24"/>
    </location>
</feature>
<evidence type="ECO:0000256" key="1">
    <source>
        <dbReference type="SAM" id="MobiDB-lite"/>
    </source>
</evidence>
<dbReference type="SUPFAM" id="SSF75011">
    <property type="entry name" value="3-carboxy-cis,cis-mucoante lactonizing enzyme"/>
    <property type="match status" value="1"/>
</dbReference>
<proteinExistence type="predicted"/>
<feature type="chain" id="PRO_5045182035" evidence="2">
    <location>
        <begin position="25"/>
        <end position="356"/>
    </location>
</feature>
<evidence type="ECO:0000256" key="2">
    <source>
        <dbReference type="SAM" id="SignalP"/>
    </source>
</evidence>
<dbReference type="Proteomes" id="UP001596504">
    <property type="component" value="Unassembled WGS sequence"/>
</dbReference>
<dbReference type="InterPro" id="IPR027372">
    <property type="entry name" value="Phytase-like_dom"/>
</dbReference>
<accession>A0ABW2LJ60</accession>
<keyword evidence="5" id="KW-1185">Reference proteome</keyword>
<gene>
    <name evidence="4" type="ORF">ACFQRI_14220</name>
</gene>